<evidence type="ECO:0000313" key="2">
    <source>
        <dbReference type="Proteomes" id="UP000828048"/>
    </source>
</evidence>
<name>A0ACB7XL26_9ERIC</name>
<reference evidence="1 2" key="1">
    <citation type="journal article" date="2021" name="Hortic Res">
        <title>High-quality reference genome and annotation aids understanding of berry development for evergreen blueberry (Vaccinium darrowii).</title>
        <authorList>
            <person name="Yu J."/>
            <person name="Hulse-Kemp A.M."/>
            <person name="Babiker E."/>
            <person name="Staton M."/>
        </authorList>
    </citation>
    <scope>NUCLEOTIDE SEQUENCE [LARGE SCALE GENOMIC DNA]</scope>
    <source>
        <strain evidence="2">cv. NJ 8807/NJ 8810</strain>
        <tissue evidence="1">Young leaf</tissue>
    </source>
</reference>
<comment type="caution">
    <text evidence="1">The sequence shown here is derived from an EMBL/GenBank/DDBJ whole genome shotgun (WGS) entry which is preliminary data.</text>
</comment>
<accession>A0ACB7XL26</accession>
<proteinExistence type="predicted"/>
<dbReference type="Proteomes" id="UP000828048">
    <property type="component" value="Chromosome 10"/>
</dbReference>
<keyword evidence="2" id="KW-1185">Reference proteome</keyword>
<sequence length="173" mass="19538">MDSKQSSPIKVLMLPWLAHGHITPFLELAKKLSTKNFHIYLCSTPINLTSIQNKITKTQSLFIELIPLHLPPSPELPPHLHTTNGLPPHLLRTLINTFELENPSVSHILETICPDLVIYDLFRPRPPTTDALEYKIPAVELLTSGASVICFGYHMFTKPDVEFPFPELLLNSK</sequence>
<organism evidence="1 2">
    <name type="scientific">Vaccinium darrowii</name>
    <dbReference type="NCBI Taxonomy" id="229202"/>
    <lineage>
        <taxon>Eukaryota</taxon>
        <taxon>Viridiplantae</taxon>
        <taxon>Streptophyta</taxon>
        <taxon>Embryophyta</taxon>
        <taxon>Tracheophyta</taxon>
        <taxon>Spermatophyta</taxon>
        <taxon>Magnoliopsida</taxon>
        <taxon>eudicotyledons</taxon>
        <taxon>Gunneridae</taxon>
        <taxon>Pentapetalae</taxon>
        <taxon>asterids</taxon>
        <taxon>Ericales</taxon>
        <taxon>Ericaceae</taxon>
        <taxon>Vaccinioideae</taxon>
        <taxon>Vaccinieae</taxon>
        <taxon>Vaccinium</taxon>
    </lineage>
</organism>
<evidence type="ECO:0000313" key="1">
    <source>
        <dbReference type="EMBL" id="KAH7841357.1"/>
    </source>
</evidence>
<gene>
    <name evidence="1" type="ORF">Vadar_028746</name>
</gene>
<protein>
    <submittedName>
        <fullName evidence="1">Uncharacterized protein</fullName>
    </submittedName>
</protein>
<dbReference type="EMBL" id="CM037160">
    <property type="protein sequence ID" value="KAH7841357.1"/>
    <property type="molecule type" value="Genomic_DNA"/>
</dbReference>